<dbReference type="EMBL" id="CAQQ02086117">
    <property type="status" value="NOT_ANNOTATED_CDS"/>
    <property type="molecule type" value="Genomic_DNA"/>
</dbReference>
<dbReference type="Proteomes" id="UP000015102">
    <property type="component" value="Unassembled WGS sequence"/>
</dbReference>
<reference evidence="2" key="2">
    <citation type="submission" date="2015-06" db="UniProtKB">
        <authorList>
            <consortium name="EnsemblMetazoa"/>
        </authorList>
    </citation>
    <scope>IDENTIFICATION</scope>
</reference>
<sequence length="227" mass="25254">MTDQKTIVIRAFEKSLNRLLSTEIVSCHVGNSMNYNEHAQQPGLPATPINYVVPTPTPITAFGGPTPTAAFSPFYQPSGTRNISPTVPSYPKTALQANRIIPTSPSAFGNKNDIDDEFSAIPGVPGVDYPVFEQTPRTTFDCRQQLPGYYADVEARCQVFHICASNRTYSFLCPNGTIFSQETLVCVWWNQFDCNLAPSLYENNAFIYDYSQTGSGRFCYTKIPFIE</sequence>
<dbReference type="AlphaFoldDB" id="T1GL90"/>
<dbReference type="PROSITE" id="PS50940">
    <property type="entry name" value="CHIT_BIND_II"/>
    <property type="match status" value="1"/>
</dbReference>
<dbReference type="Gene3D" id="2.170.140.10">
    <property type="entry name" value="Chitin binding domain"/>
    <property type="match status" value="1"/>
</dbReference>
<dbReference type="GO" id="GO:0008061">
    <property type="term" value="F:chitin binding"/>
    <property type="evidence" value="ECO:0007669"/>
    <property type="project" value="InterPro"/>
</dbReference>
<dbReference type="SMART" id="SM00494">
    <property type="entry name" value="ChtBD2"/>
    <property type="match status" value="1"/>
</dbReference>
<proteinExistence type="predicted"/>
<dbReference type="InterPro" id="IPR052976">
    <property type="entry name" value="Scoloptoxin-like"/>
</dbReference>
<dbReference type="InterPro" id="IPR002557">
    <property type="entry name" value="Chitin-bd_dom"/>
</dbReference>
<reference evidence="3" key="1">
    <citation type="submission" date="2013-02" db="EMBL/GenBank/DDBJ databases">
        <authorList>
            <person name="Hughes D."/>
        </authorList>
    </citation>
    <scope>NUCLEOTIDE SEQUENCE</scope>
    <source>
        <strain>Durham</strain>
        <strain evidence="3">NC isolate 2 -- Noor lab</strain>
    </source>
</reference>
<dbReference type="PANTHER" id="PTHR22933">
    <property type="entry name" value="FI18007P1-RELATED"/>
    <property type="match status" value="1"/>
</dbReference>
<dbReference type="HOGENOM" id="CLU_1220897_0_0_1"/>
<dbReference type="SUPFAM" id="SSF57625">
    <property type="entry name" value="Invertebrate chitin-binding proteins"/>
    <property type="match status" value="1"/>
</dbReference>
<dbReference type="PANTHER" id="PTHR22933:SF42">
    <property type="entry name" value="FI18455P1-RELATED"/>
    <property type="match status" value="1"/>
</dbReference>
<dbReference type="EMBL" id="CAQQ02086115">
    <property type="status" value="NOT_ANNOTATED_CDS"/>
    <property type="molecule type" value="Genomic_DNA"/>
</dbReference>
<accession>T1GL90</accession>
<evidence type="ECO:0000313" key="2">
    <source>
        <dbReference type="EnsemblMetazoa" id="MESCA004287-PA"/>
    </source>
</evidence>
<name>T1GL90_MEGSC</name>
<keyword evidence="3" id="KW-1185">Reference proteome</keyword>
<feature type="domain" description="Chitin-binding type-2" evidence="1">
    <location>
        <begin position="139"/>
        <end position="196"/>
    </location>
</feature>
<dbReference type="EMBL" id="CAQQ02086116">
    <property type="status" value="NOT_ANNOTATED_CDS"/>
    <property type="molecule type" value="Genomic_DNA"/>
</dbReference>
<dbReference type="STRING" id="36166.T1GL90"/>
<protein>
    <recommendedName>
        <fullName evidence="1">Chitin-binding type-2 domain-containing protein</fullName>
    </recommendedName>
</protein>
<evidence type="ECO:0000259" key="1">
    <source>
        <dbReference type="PROSITE" id="PS50940"/>
    </source>
</evidence>
<evidence type="ECO:0000313" key="3">
    <source>
        <dbReference type="Proteomes" id="UP000015102"/>
    </source>
</evidence>
<dbReference type="InterPro" id="IPR036508">
    <property type="entry name" value="Chitin-bd_dom_sf"/>
</dbReference>
<dbReference type="Pfam" id="PF01607">
    <property type="entry name" value="CBM_14"/>
    <property type="match status" value="1"/>
</dbReference>
<dbReference type="GO" id="GO:0005576">
    <property type="term" value="C:extracellular region"/>
    <property type="evidence" value="ECO:0007669"/>
    <property type="project" value="InterPro"/>
</dbReference>
<organism evidence="2 3">
    <name type="scientific">Megaselia scalaris</name>
    <name type="common">Humpbacked fly</name>
    <name type="synonym">Phora scalaris</name>
    <dbReference type="NCBI Taxonomy" id="36166"/>
    <lineage>
        <taxon>Eukaryota</taxon>
        <taxon>Metazoa</taxon>
        <taxon>Ecdysozoa</taxon>
        <taxon>Arthropoda</taxon>
        <taxon>Hexapoda</taxon>
        <taxon>Insecta</taxon>
        <taxon>Pterygota</taxon>
        <taxon>Neoptera</taxon>
        <taxon>Endopterygota</taxon>
        <taxon>Diptera</taxon>
        <taxon>Brachycera</taxon>
        <taxon>Muscomorpha</taxon>
        <taxon>Platypezoidea</taxon>
        <taxon>Phoridae</taxon>
        <taxon>Megaseliini</taxon>
        <taxon>Megaselia</taxon>
    </lineage>
</organism>
<dbReference type="EMBL" id="CAQQ02086118">
    <property type="status" value="NOT_ANNOTATED_CDS"/>
    <property type="molecule type" value="Genomic_DNA"/>
</dbReference>
<dbReference type="EnsemblMetazoa" id="MESCA004287-RA">
    <property type="protein sequence ID" value="MESCA004287-PA"/>
    <property type="gene ID" value="MESCA004287"/>
</dbReference>